<sequence length="561" mass="63818">MAGRQTHSMTTPGISSQSFYSRRILEEWLPYNSRNIGDTDDEGNADSQDAESQDDEGQDDGQVAEGGQQDEGTEENVHMVPTQRNVHKGHAHNQPRKYVWKVQDNNFDGDLPPFLGERRVNVDGREPIDFFRYLFPLDLIDEIVHNTNMYALQKGKENLAVTSEEMQIFLGINVVMGYIQYPRTRMYWSSEYWLRLGIIADAMSVNRCEQILSYLHFVDNYTYQPANTDRLFKIAPVLSTLQKTFLAAANPEEFQSIDEQIIPFKGQLSIKQYIPKKPKPWGVKVWVRAGSSGYMYRFEVYQGSAIRGQSSGLGMAGDVVMRLCDDIKHKNHKVFFDNFFCSIPLLEALKDLGIYGTGTCRANRVKGASQKLKSEKQLRKEGRGGCSVVSTNSNITVTRWLDSSVIHMASICVGQSPEDTAQRWLKKEQTKISVQRPYSVALYNQHMGGVDLVDQCVAMYPHRRRNKRWYIRVFFHFLDATVVNQNRRGRPSGAPPPAKCRAVTKVPSEVRFSAGNHWPELTQVKNANRCHDAACTRKTKYICMQCHVALCPGCFANFHVA</sequence>
<name>A0A3B3YQN0_9TELE</name>
<dbReference type="AlphaFoldDB" id="A0A3B3YQN0"/>
<feature type="domain" description="PiggyBac transposable element-derived protein" evidence="2">
    <location>
        <begin position="127"/>
        <end position="484"/>
    </location>
</feature>
<dbReference type="PANTHER" id="PTHR47272:SF2">
    <property type="entry name" value="PIGGYBAC TRANSPOSABLE ELEMENT-DERIVED PROTEIN 3-LIKE"/>
    <property type="match status" value="1"/>
</dbReference>
<organism evidence="3 4">
    <name type="scientific">Poecilia mexicana</name>
    <dbReference type="NCBI Taxonomy" id="48701"/>
    <lineage>
        <taxon>Eukaryota</taxon>
        <taxon>Metazoa</taxon>
        <taxon>Chordata</taxon>
        <taxon>Craniata</taxon>
        <taxon>Vertebrata</taxon>
        <taxon>Euteleostomi</taxon>
        <taxon>Actinopterygii</taxon>
        <taxon>Neopterygii</taxon>
        <taxon>Teleostei</taxon>
        <taxon>Neoteleostei</taxon>
        <taxon>Acanthomorphata</taxon>
        <taxon>Ovalentaria</taxon>
        <taxon>Atherinomorphae</taxon>
        <taxon>Cyprinodontiformes</taxon>
        <taxon>Poeciliidae</taxon>
        <taxon>Poeciliinae</taxon>
        <taxon>Poecilia</taxon>
    </lineage>
</organism>
<evidence type="ECO:0000313" key="3">
    <source>
        <dbReference type="Ensembl" id="ENSPMEP00000029701.1"/>
    </source>
</evidence>
<dbReference type="Pfam" id="PF13843">
    <property type="entry name" value="DDE_Tnp_1_7"/>
    <property type="match status" value="1"/>
</dbReference>
<evidence type="ECO:0000259" key="2">
    <source>
        <dbReference type="Pfam" id="PF13843"/>
    </source>
</evidence>
<dbReference type="Proteomes" id="UP000261480">
    <property type="component" value="Unplaced"/>
</dbReference>
<evidence type="ECO:0000256" key="1">
    <source>
        <dbReference type="SAM" id="MobiDB-lite"/>
    </source>
</evidence>
<evidence type="ECO:0000313" key="4">
    <source>
        <dbReference type="Proteomes" id="UP000261480"/>
    </source>
</evidence>
<reference evidence="3" key="2">
    <citation type="submission" date="2025-09" db="UniProtKB">
        <authorList>
            <consortium name="Ensembl"/>
        </authorList>
    </citation>
    <scope>IDENTIFICATION</scope>
</reference>
<dbReference type="PANTHER" id="PTHR47272">
    <property type="entry name" value="DDE_TNP_1_7 DOMAIN-CONTAINING PROTEIN"/>
    <property type="match status" value="1"/>
</dbReference>
<feature type="region of interest" description="Disordered" evidence="1">
    <location>
        <begin position="33"/>
        <end position="74"/>
    </location>
</feature>
<feature type="compositionally biased region" description="Acidic residues" evidence="1">
    <location>
        <begin position="38"/>
        <end position="59"/>
    </location>
</feature>
<protein>
    <recommendedName>
        <fullName evidence="2">PiggyBac transposable element-derived protein domain-containing protein</fullName>
    </recommendedName>
</protein>
<accession>A0A3B3YQN0</accession>
<proteinExistence type="predicted"/>
<keyword evidence="4" id="KW-1185">Reference proteome</keyword>
<dbReference type="InterPro" id="IPR029526">
    <property type="entry name" value="PGBD"/>
</dbReference>
<dbReference type="STRING" id="48701.ENSPMEP00000029701"/>
<reference evidence="3" key="1">
    <citation type="submission" date="2025-08" db="UniProtKB">
        <authorList>
            <consortium name="Ensembl"/>
        </authorList>
    </citation>
    <scope>IDENTIFICATION</scope>
</reference>
<dbReference type="Ensembl" id="ENSPMET00000020885.1">
    <property type="protein sequence ID" value="ENSPMEP00000029701.1"/>
    <property type="gene ID" value="ENSPMEG00000015521.1"/>
</dbReference>